<protein>
    <recommendedName>
        <fullName evidence="3">Lipoprotein</fullName>
    </recommendedName>
</protein>
<sequence length="187" mass="21240">MNNKWVNCMAVCSLCLVFAGCGQREREISLTELQNSSGDFQFSSVQWGSSKEDIEETLGVTLDEFLSANSSHQAYMASEAFEWEGAQARLLCDFENETLSSVSFHIFPEEDEQEAVWEALTQELTSLYGEAEIFFRESQIEELGFTTQGESYLWERTEGIHTALVLTDFKQDGSFKYILLSVYPVTK</sequence>
<organism evidence="1 2">
    <name type="scientific">Candidatus Acetatifactor stercoripullorum</name>
    <dbReference type="NCBI Taxonomy" id="2838414"/>
    <lineage>
        <taxon>Bacteria</taxon>
        <taxon>Bacillati</taxon>
        <taxon>Bacillota</taxon>
        <taxon>Clostridia</taxon>
        <taxon>Lachnospirales</taxon>
        <taxon>Lachnospiraceae</taxon>
        <taxon>Acetatifactor</taxon>
    </lineage>
</organism>
<evidence type="ECO:0000313" key="1">
    <source>
        <dbReference type="EMBL" id="HIW80973.1"/>
    </source>
</evidence>
<evidence type="ECO:0000313" key="2">
    <source>
        <dbReference type="Proteomes" id="UP000824265"/>
    </source>
</evidence>
<comment type="caution">
    <text evidence="1">The sequence shown here is derived from an EMBL/GenBank/DDBJ whole genome shotgun (WGS) entry which is preliminary data.</text>
</comment>
<accession>A0A9D1R3S0</accession>
<proteinExistence type="predicted"/>
<gene>
    <name evidence="1" type="ORF">H9742_05485</name>
</gene>
<dbReference type="EMBL" id="DXGH01000030">
    <property type="protein sequence ID" value="HIW80973.1"/>
    <property type="molecule type" value="Genomic_DNA"/>
</dbReference>
<dbReference type="PROSITE" id="PS51257">
    <property type="entry name" value="PROKAR_LIPOPROTEIN"/>
    <property type="match status" value="1"/>
</dbReference>
<reference evidence="1" key="2">
    <citation type="submission" date="2021-04" db="EMBL/GenBank/DDBJ databases">
        <authorList>
            <person name="Gilroy R."/>
        </authorList>
    </citation>
    <scope>NUCLEOTIDE SEQUENCE</scope>
    <source>
        <strain evidence="1">CHK195-6426</strain>
    </source>
</reference>
<reference evidence="1" key="1">
    <citation type="journal article" date="2021" name="PeerJ">
        <title>Extensive microbial diversity within the chicken gut microbiome revealed by metagenomics and culture.</title>
        <authorList>
            <person name="Gilroy R."/>
            <person name="Ravi A."/>
            <person name="Getino M."/>
            <person name="Pursley I."/>
            <person name="Horton D.L."/>
            <person name="Alikhan N.F."/>
            <person name="Baker D."/>
            <person name="Gharbi K."/>
            <person name="Hall N."/>
            <person name="Watson M."/>
            <person name="Adriaenssens E.M."/>
            <person name="Foster-Nyarko E."/>
            <person name="Jarju S."/>
            <person name="Secka A."/>
            <person name="Antonio M."/>
            <person name="Oren A."/>
            <person name="Chaudhuri R.R."/>
            <person name="La Ragione R."/>
            <person name="Hildebrand F."/>
            <person name="Pallen M.J."/>
        </authorList>
    </citation>
    <scope>NUCLEOTIDE SEQUENCE</scope>
    <source>
        <strain evidence="1">CHK195-6426</strain>
    </source>
</reference>
<name>A0A9D1R3S0_9FIRM</name>
<dbReference type="Proteomes" id="UP000824265">
    <property type="component" value="Unassembled WGS sequence"/>
</dbReference>
<dbReference type="RefSeq" id="WP_318704750.1">
    <property type="nucleotide sequence ID" value="NZ_CALWMU010000011.1"/>
</dbReference>
<dbReference type="AlphaFoldDB" id="A0A9D1R3S0"/>
<evidence type="ECO:0008006" key="3">
    <source>
        <dbReference type="Google" id="ProtNLM"/>
    </source>
</evidence>